<comment type="caution">
    <text evidence="2">The sequence shown here is derived from an EMBL/GenBank/DDBJ whole genome shotgun (WGS) entry which is preliminary data.</text>
</comment>
<organism evidence="2 3">
    <name type="scientific">Heterodera schachtii</name>
    <name type="common">Sugarbeet cyst nematode worm</name>
    <name type="synonym">Tylenchus schachtii</name>
    <dbReference type="NCBI Taxonomy" id="97005"/>
    <lineage>
        <taxon>Eukaryota</taxon>
        <taxon>Metazoa</taxon>
        <taxon>Ecdysozoa</taxon>
        <taxon>Nematoda</taxon>
        <taxon>Chromadorea</taxon>
        <taxon>Rhabditida</taxon>
        <taxon>Tylenchina</taxon>
        <taxon>Tylenchomorpha</taxon>
        <taxon>Tylenchoidea</taxon>
        <taxon>Heteroderidae</taxon>
        <taxon>Heteroderinae</taxon>
        <taxon>Heterodera</taxon>
    </lineage>
</organism>
<dbReference type="Proteomes" id="UP001620645">
    <property type="component" value="Unassembled WGS sequence"/>
</dbReference>
<feature type="compositionally biased region" description="Basic residues" evidence="1">
    <location>
        <begin position="51"/>
        <end position="60"/>
    </location>
</feature>
<keyword evidence="3" id="KW-1185">Reference proteome</keyword>
<feature type="compositionally biased region" description="Gly residues" evidence="1">
    <location>
        <begin position="1"/>
        <end position="10"/>
    </location>
</feature>
<proteinExistence type="predicted"/>
<evidence type="ECO:0000256" key="1">
    <source>
        <dbReference type="SAM" id="MobiDB-lite"/>
    </source>
</evidence>
<feature type="region of interest" description="Disordered" evidence="1">
    <location>
        <begin position="1"/>
        <end position="21"/>
    </location>
</feature>
<feature type="region of interest" description="Disordered" evidence="1">
    <location>
        <begin position="43"/>
        <end position="109"/>
    </location>
</feature>
<sequence length="185" mass="21080">MGRGGEGLRGGQRKRRQEMAAAIAHPQSVLLTLSSHFVRSPHIKSTLIARSPRRRRRRSTKPTTKGRGTDTPPVEQRQQQKRKGKGRGTDGQNCEKRTARKRRMNDETEDNRCHRCHFHPFRKELITKTKTAFLIVMEFLGKTDATLYNRSRPVMLPGGGAFPGDWVIVVTTDHDHHSISSSRYS</sequence>
<evidence type="ECO:0000313" key="2">
    <source>
        <dbReference type="EMBL" id="KAL3084948.1"/>
    </source>
</evidence>
<dbReference type="EMBL" id="JBICCN010000232">
    <property type="protein sequence ID" value="KAL3084948.1"/>
    <property type="molecule type" value="Genomic_DNA"/>
</dbReference>
<gene>
    <name evidence="2" type="ORF">niasHS_010017</name>
</gene>
<evidence type="ECO:0000313" key="3">
    <source>
        <dbReference type="Proteomes" id="UP001620645"/>
    </source>
</evidence>
<reference evidence="2 3" key="1">
    <citation type="submission" date="2024-10" db="EMBL/GenBank/DDBJ databases">
        <authorList>
            <person name="Kim D."/>
        </authorList>
    </citation>
    <scope>NUCLEOTIDE SEQUENCE [LARGE SCALE GENOMIC DNA]</scope>
    <source>
        <strain evidence="2">Taebaek</strain>
    </source>
</reference>
<name>A0ABD2J6W6_HETSC</name>
<accession>A0ABD2J6W6</accession>
<protein>
    <submittedName>
        <fullName evidence="2">Uncharacterized protein</fullName>
    </submittedName>
</protein>
<dbReference type="AlphaFoldDB" id="A0ABD2J6W6"/>